<protein>
    <submittedName>
        <fullName evidence="2">DUF983 domain-containing protein</fullName>
    </submittedName>
</protein>
<dbReference type="Pfam" id="PF06170">
    <property type="entry name" value="DUF983"/>
    <property type="match status" value="1"/>
</dbReference>
<evidence type="ECO:0000256" key="1">
    <source>
        <dbReference type="SAM" id="Phobius"/>
    </source>
</evidence>
<name>A0A368E2S8_9PROT</name>
<evidence type="ECO:0000313" key="2">
    <source>
        <dbReference type="EMBL" id="RCL77765.1"/>
    </source>
</evidence>
<keyword evidence="1" id="KW-0812">Transmembrane</keyword>
<keyword evidence="1" id="KW-1133">Transmembrane helix</keyword>
<feature type="transmembrane region" description="Helical" evidence="1">
    <location>
        <begin position="70"/>
        <end position="89"/>
    </location>
</feature>
<accession>A0A368E2S8</accession>
<gene>
    <name evidence="2" type="ORF">DBW69_02275</name>
</gene>
<dbReference type="InterPro" id="IPR009325">
    <property type="entry name" value="DUF983"/>
</dbReference>
<feature type="transmembrane region" description="Helical" evidence="1">
    <location>
        <begin position="44"/>
        <end position="64"/>
    </location>
</feature>
<organism evidence="2 3">
    <name type="scientific">PS1 clade bacterium</name>
    <dbReference type="NCBI Taxonomy" id="2175152"/>
    <lineage>
        <taxon>Bacteria</taxon>
        <taxon>Pseudomonadati</taxon>
        <taxon>Pseudomonadota</taxon>
        <taxon>Alphaproteobacteria</taxon>
        <taxon>PS1 clade</taxon>
    </lineage>
</organism>
<sequence length="122" mass="13585">MGIFSSRCPACGQTPLFEGFLSLPKSCSACHFNYSQIDTGDGPAVFVIMLAGLLVTGAALYVELRWQPAYIIHFAIWLPIGFAVPMLMLRPAKAWLIHSQYRHNAHEGRLHKGKDDMHNEGE</sequence>
<comment type="caution">
    <text evidence="2">The sequence shown here is derived from an EMBL/GenBank/DDBJ whole genome shotgun (WGS) entry which is preliminary data.</text>
</comment>
<dbReference type="AlphaFoldDB" id="A0A368E2S8"/>
<dbReference type="EMBL" id="QOQF01000005">
    <property type="protein sequence ID" value="RCL77765.1"/>
    <property type="molecule type" value="Genomic_DNA"/>
</dbReference>
<keyword evidence="1" id="KW-0472">Membrane</keyword>
<proteinExistence type="predicted"/>
<dbReference type="Proteomes" id="UP000252132">
    <property type="component" value="Unassembled WGS sequence"/>
</dbReference>
<evidence type="ECO:0000313" key="3">
    <source>
        <dbReference type="Proteomes" id="UP000252132"/>
    </source>
</evidence>
<reference evidence="2 3" key="1">
    <citation type="journal article" date="2018" name="Microbiome">
        <title>Fine metagenomic profile of the Mediterranean stratified and mixed water columns revealed by assembly and recruitment.</title>
        <authorList>
            <person name="Haro-Moreno J.M."/>
            <person name="Lopez-Perez M."/>
            <person name="De La Torre J.R."/>
            <person name="Picazo A."/>
            <person name="Camacho A."/>
            <person name="Rodriguez-Valera F."/>
        </authorList>
    </citation>
    <scope>NUCLEOTIDE SEQUENCE [LARGE SCALE GENOMIC DNA]</scope>
    <source>
        <strain evidence="2">MED-G55</strain>
    </source>
</reference>